<keyword evidence="3" id="KW-1185">Reference proteome</keyword>
<dbReference type="SMART" id="SM00138">
    <property type="entry name" value="MeTrc"/>
    <property type="match status" value="1"/>
</dbReference>
<name>A0ABS0FAN5_9FLAO</name>
<evidence type="ECO:0000313" key="2">
    <source>
        <dbReference type="EMBL" id="MBF8456768.1"/>
    </source>
</evidence>
<accession>A0ABS0FAN5</accession>
<dbReference type="Proteomes" id="UP000660070">
    <property type="component" value="Unassembled WGS sequence"/>
</dbReference>
<dbReference type="Pfam" id="PF03705">
    <property type="entry name" value="CheR_N"/>
    <property type="match status" value="1"/>
</dbReference>
<dbReference type="PANTHER" id="PTHR24422">
    <property type="entry name" value="CHEMOTAXIS PROTEIN METHYLTRANSFERASE"/>
    <property type="match status" value="1"/>
</dbReference>
<dbReference type="InterPro" id="IPR000780">
    <property type="entry name" value="CheR_MeTrfase"/>
</dbReference>
<dbReference type="SUPFAM" id="SSF53335">
    <property type="entry name" value="S-adenosyl-L-methionine-dependent methyltransferases"/>
    <property type="match status" value="1"/>
</dbReference>
<dbReference type="Pfam" id="PF01739">
    <property type="entry name" value="CheR"/>
    <property type="match status" value="1"/>
</dbReference>
<dbReference type="EMBL" id="JADPVI010000001">
    <property type="protein sequence ID" value="MBF8456768.1"/>
    <property type="molecule type" value="Genomic_DNA"/>
</dbReference>
<dbReference type="InterPro" id="IPR050903">
    <property type="entry name" value="Bact_Chemotaxis_MeTrfase"/>
</dbReference>
<reference evidence="2 3" key="1">
    <citation type="submission" date="2020-11" db="EMBL/GenBank/DDBJ databases">
        <title>Kaistella gelatinilytica sp. nov., a flavobacterium isolated from Antarctic Soil.</title>
        <authorList>
            <person name="Li J."/>
        </authorList>
    </citation>
    <scope>NUCLEOTIDE SEQUENCE [LARGE SCALE GENOMIC DNA]</scope>
    <source>
        <strain evidence="2 3">G5-32</strain>
    </source>
</reference>
<evidence type="ECO:0000259" key="1">
    <source>
        <dbReference type="PROSITE" id="PS50123"/>
    </source>
</evidence>
<dbReference type="PRINTS" id="PR00996">
    <property type="entry name" value="CHERMTFRASE"/>
</dbReference>
<organism evidence="2 3">
    <name type="scientific">Kaistella gelatinilytica</name>
    <dbReference type="NCBI Taxonomy" id="2787636"/>
    <lineage>
        <taxon>Bacteria</taxon>
        <taxon>Pseudomonadati</taxon>
        <taxon>Bacteroidota</taxon>
        <taxon>Flavobacteriia</taxon>
        <taxon>Flavobacteriales</taxon>
        <taxon>Weeksellaceae</taxon>
        <taxon>Chryseobacterium group</taxon>
        <taxon>Kaistella</taxon>
    </lineage>
</organism>
<dbReference type="SUPFAM" id="SSF47757">
    <property type="entry name" value="Chemotaxis receptor methyltransferase CheR, N-terminal domain"/>
    <property type="match status" value="1"/>
</dbReference>
<comment type="caution">
    <text evidence="2">The sequence shown here is derived from an EMBL/GenBank/DDBJ whole genome shotgun (WGS) entry which is preliminary data.</text>
</comment>
<dbReference type="InterPro" id="IPR022641">
    <property type="entry name" value="CheR_N"/>
</dbReference>
<dbReference type="InterPro" id="IPR029063">
    <property type="entry name" value="SAM-dependent_MTases_sf"/>
</dbReference>
<sequence length="303" mass="35815">MPRSRRRWLHFKTGRCERTHEVAQPINRLKLNSPENSDQLVETLLSDVLEVYGYDFTGYSRASLKRRIVRLYELDQFVSFAEYRYKIRTDSGYFKRFMEQITINVTEMFRDPEFYQTLRKEILPRLGTYPFIRIWIAGCSTGEEAYSVAIFLKELNLLHKSLIYATDINATVLENASQAMIPMSKMKLYTENYIEAGGSEQFSDYYTANYSLGKLKDELKRNIIFSTHNLVSDNSFNEFQLIMCRNVLIYFDRPLQTKVFELFDNSLEKFGYLALGTKETLDFSTVSKNFERNPTRKIWRKTQ</sequence>
<dbReference type="InterPro" id="IPR022642">
    <property type="entry name" value="CheR_C"/>
</dbReference>
<dbReference type="Gene3D" id="3.40.50.150">
    <property type="entry name" value="Vaccinia Virus protein VP39"/>
    <property type="match status" value="1"/>
</dbReference>
<protein>
    <submittedName>
        <fullName evidence="2">Protein-glutamate O-methyltransferase CheR</fullName>
    </submittedName>
</protein>
<evidence type="ECO:0000313" key="3">
    <source>
        <dbReference type="Proteomes" id="UP000660070"/>
    </source>
</evidence>
<proteinExistence type="predicted"/>
<dbReference type="PANTHER" id="PTHR24422:SF8">
    <property type="entry name" value="CHEMOTAXIS PROTEIN"/>
    <property type="match status" value="1"/>
</dbReference>
<gene>
    <name evidence="2" type="ORF">IV494_06185</name>
</gene>
<dbReference type="PROSITE" id="PS50123">
    <property type="entry name" value="CHER"/>
    <property type="match status" value="1"/>
</dbReference>
<feature type="domain" description="CheR-type methyltransferase" evidence="1">
    <location>
        <begin position="53"/>
        <end position="291"/>
    </location>
</feature>